<sequence length="112" mass="12365">MRGDPPHGGAGARVGCAGRDRFTVFRCSTEFPARRPGEYSAHASWPVRRGSTIYRAARLNHRDAPENGMPKSATDSFPIVGDGMRRPVQAELCSGLSAHQRFRFLARLRIAQ</sequence>
<feature type="region of interest" description="Disordered" evidence="1">
    <location>
        <begin position="61"/>
        <end position="81"/>
    </location>
</feature>
<dbReference type="EMBL" id="JNBY01000094">
    <property type="protein sequence ID" value="KDN83852.1"/>
    <property type="molecule type" value="Genomic_DNA"/>
</dbReference>
<organism evidence="2 3">
    <name type="scientific">Kitasatospora cheerisanensis KCTC 2395</name>
    <dbReference type="NCBI Taxonomy" id="1348663"/>
    <lineage>
        <taxon>Bacteria</taxon>
        <taxon>Bacillati</taxon>
        <taxon>Actinomycetota</taxon>
        <taxon>Actinomycetes</taxon>
        <taxon>Kitasatosporales</taxon>
        <taxon>Streptomycetaceae</taxon>
        <taxon>Kitasatospora</taxon>
    </lineage>
</organism>
<keyword evidence="3" id="KW-1185">Reference proteome</keyword>
<dbReference type="AlphaFoldDB" id="A0A066YRJ1"/>
<proteinExistence type="predicted"/>
<evidence type="ECO:0000313" key="3">
    <source>
        <dbReference type="Proteomes" id="UP000027178"/>
    </source>
</evidence>
<accession>A0A066YRJ1</accession>
<dbReference type="HOGENOM" id="CLU_2142534_0_0_11"/>
<comment type="caution">
    <text evidence="2">The sequence shown here is derived from an EMBL/GenBank/DDBJ whole genome shotgun (WGS) entry which is preliminary data.</text>
</comment>
<evidence type="ECO:0000313" key="2">
    <source>
        <dbReference type="EMBL" id="KDN83852.1"/>
    </source>
</evidence>
<protein>
    <submittedName>
        <fullName evidence="2">Uncharacterized protein</fullName>
    </submittedName>
</protein>
<name>A0A066YRJ1_9ACTN</name>
<gene>
    <name evidence="2" type="ORF">KCH_45010</name>
</gene>
<dbReference type="PATRIC" id="fig|1348663.4.peg.4342"/>
<dbReference type="Proteomes" id="UP000027178">
    <property type="component" value="Unassembled WGS sequence"/>
</dbReference>
<evidence type="ECO:0000256" key="1">
    <source>
        <dbReference type="SAM" id="MobiDB-lite"/>
    </source>
</evidence>
<reference evidence="2 3" key="1">
    <citation type="submission" date="2014-05" db="EMBL/GenBank/DDBJ databases">
        <title>Draft Genome Sequence of Kitasatospora cheerisanensis KCTC 2395.</title>
        <authorList>
            <person name="Nam D.H."/>
        </authorList>
    </citation>
    <scope>NUCLEOTIDE SEQUENCE [LARGE SCALE GENOMIC DNA]</scope>
    <source>
        <strain evidence="2 3">KCTC 2395</strain>
    </source>
</reference>